<dbReference type="EMBL" id="WTUW01000002">
    <property type="protein sequence ID" value="MZR30470.1"/>
    <property type="molecule type" value="Genomic_DNA"/>
</dbReference>
<comment type="catalytic activity">
    <reaction evidence="7 9">
        <text>N-(5-phospho-beta-D-ribosyl)anthranilate + diphosphate = 5-phospho-alpha-D-ribose 1-diphosphate + anthranilate</text>
        <dbReference type="Rhea" id="RHEA:11768"/>
        <dbReference type="ChEBI" id="CHEBI:16567"/>
        <dbReference type="ChEBI" id="CHEBI:18277"/>
        <dbReference type="ChEBI" id="CHEBI:33019"/>
        <dbReference type="ChEBI" id="CHEBI:58017"/>
        <dbReference type="EC" id="2.4.2.18"/>
    </reaction>
</comment>
<evidence type="ECO:0000256" key="1">
    <source>
        <dbReference type="ARBA" id="ARBA00004907"/>
    </source>
</evidence>
<feature type="binding site" evidence="9">
    <location>
        <begin position="113"/>
        <end position="121"/>
    </location>
    <ligand>
        <name>5-phospho-alpha-D-ribose 1-diphosphate</name>
        <dbReference type="ChEBI" id="CHEBI:58017"/>
    </ligand>
</feature>
<keyword evidence="9" id="KW-0479">Metal-binding</keyword>
<feature type="domain" description="Glycosyl transferase family 3 N-terminal" evidence="11">
    <location>
        <begin position="9"/>
        <end position="71"/>
    </location>
</feature>
<evidence type="ECO:0000256" key="4">
    <source>
        <dbReference type="ARBA" id="ARBA00022679"/>
    </source>
</evidence>
<evidence type="ECO:0000256" key="8">
    <source>
        <dbReference type="ARBA" id="ARBA00061188"/>
    </source>
</evidence>
<evidence type="ECO:0000313" key="13">
    <source>
        <dbReference type="Proteomes" id="UP000476030"/>
    </source>
</evidence>
<feature type="binding site" evidence="9">
    <location>
        <position position="85"/>
    </location>
    <ligand>
        <name>5-phospho-alpha-D-ribose 1-diphosphate</name>
        <dbReference type="ChEBI" id="CHEBI:58017"/>
    </ligand>
</feature>
<keyword evidence="4 9" id="KW-0808">Transferase</keyword>
<proteinExistence type="inferred from homology"/>
<gene>
    <name evidence="9 12" type="primary">trpD</name>
    <name evidence="12" type="ORF">GQE98_07450</name>
</gene>
<dbReference type="FunFam" id="3.40.1030.10:FF:000002">
    <property type="entry name" value="Anthranilate phosphoribosyltransferase"/>
    <property type="match status" value="1"/>
</dbReference>
<keyword evidence="13" id="KW-1185">Reference proteome</keyword>
<protein>
    <recommendedName>
        <fullName evidence="9">Anthranilate phosphoribosyltransferase</fullName>
        <ecNumber evidence="9">2.4.2.18</ecNumber>
    </recommendedName>
</protein>
<dbReference type="InterPro" id="IPR035902">
    <property type="entry name" value="Nuc_phospho_transferase"/>
</dbReference>
<dbReference type="NCBIfam" id="TIGR01245">
    <property type="entry name" value="trpD"/>
    <property type="match status" value="1"/>
</dbReference>
<dbReference type="SUPFAM" id="SSF47648">
    <property type="entry name" value="Nucleoside phosphorylase/phosphoribosyltransferase N-terminal domain"/>
    <property type="match status" value="1"/>
</dbReference>
<evidence type="ECO:0000313" key="12">
    <source>
        <dbReference type="EMBL" id="MZR30470.1"/>
    </source>
</evidence>
<keyword evidence="5 9" id="KW-0822">Tryptophan biosynthesis</keyword>
<dbReference type="InterPro" id="IPR017459">
    <property type="entry name" value="Glycosyl_Trfase_fam3_N_dom"/>
</dbReference>
<feature type="domain" description="Glycosyl transferase family 3" evidence="10">
    <location>
        <begin position="79"/>
        <end position="329"/>
    </location>
</feature>
<keyword evidence="6 9" id="KW-0057">Aromatic amino acid biosynthesis</keyword>
<dbReference type="SUPFAM" id="SSF52418">
    <property type="entry name" value="Nucleoside phosphorylase/phosphoribosyltransferase catalytic domain"/>
    <property type="match status" value="1"/>
</dbReference>
<evidence type="ECO:0000256" key="3">
    <source>
        <dbReference type="ARBA" id="ARBA00022676"/>
    </source>
</evidence>
<feature type="binding site" evidence="9">
    <location>
        <begin position="88"/>
        <end position="89"/>
    </location>
    <ligand>
        <name>5-phospho-alpha-D-ribose 1-diphosphate</name>
        <dbReference type="ChEBI" id="CHEBI:58017"/>
    </ligand>
</feature>
<comment type="caution">
    <text evidence="9">Lacks conserved residue(s) required for the propagation of feature annotation.</text>
</comment>
<comment type="subunit">
    <text evidence="9">Homodimer.</text>
</comment>
<keyword evidence="9" id="KW-0460">Magnesium</keyword>
<comment type="caution">
    <text evidence="12">The sequence shown here is derived from an EMBL/GenBank/DDBJ whole genome shotgun (WGS) entry which is preliminary data.</text>
</comment>
<dbReference type="UniPathway" id="UPA00035">
    <property type="reaction ID" value="UER00041"/>
</dbReference>
<feature type="binding site" evidence="9">
    <location>
        <position position="231"/>
    </location>
    <ligand>
        <name>Mg(2+)</name>
        <dbReference type="ChEBI" id="CHEBI:18420"/>
        <label>2</label>
    </ligand>
</feature>
<dbReference type="HAMAP" id="MF_00211">
    <property type="entry name" value="TrpD"/>
    <property type="match status" value="1"/>
</dbReference>
<dbReference type="GO" id="GO:0005829">
    <property type="term" value="C:cytosol"/>
    <property type="evidence" value="ECO:0007669"/>
    <property type="project" value="TreeGrafter"/>
</dbReference>
<keyword evidence="3 9" id="KW-0328">Glycosyltransferase</keyword>
<feature type="binding site" evidence="9">
    <location>
        <position position="125"/>
    </location>
    <ligand>
        <name>5-phospho-alpha-D-ribose 1-diphosphate</name>
        <dbReference type="ChEBI" id="CHEBI:58017"/>
    </ligand>
</feature>
<dbReference type="Pfam" id="PF02885">
    <property type="entry name" value="Glycos_trans_3N"/>
    <property type="match status" value="1"/>
</dbReference>
<sequence>MSDVQPNFKSLIGKIAAGQTLSLEEAKTAFNTILSGDATPAQMGAFLMGLHLRGETVDELIGGVSVLREKATYITAPENAVDVVGTGGDGHGTLNISTAAAFVTAGAGVPVAKHGNKAASSRSGTADVQAVLGINTECDFELTQRAVQEAGIGFMVAYRHHGAMRHVGPTRIELGIRTIFNLLGVMSNPAAVKRQLIGVYDPRWMRPMAETLKELGSVHIWVMHGSDGLDELTTTGPSKVVEMKNGKFSEFEVTPEEFGLKKVSLDDLKGGTPDENAEALMALLNGTKSPYRDVTLLNAGAAIMIGGKCDTVADGIALAEQSIDSGAALKAFETLKRISNDKGNGA</sequence>
<feature type="binding site" evidence="9">
    <location>
        <position position="230"/>
    </location>
    <ligand>
        <name>Mg(2+)</name>
        <dbReference type="ChEBI" id="CHEBI:18420"/>
        <label>2</label>
    </ligand>
</feature>
<keyword evidence="2 9" id="KW-0028">Amino-acid biosynthesis</keyword>
<evidence type="ECO:0000256" key="6">
    <source>
        <dbReference type="ARBA" id="ARBA00023141"/>
    </source>
</evidence>
<dbReference type="RefSeq" id="WP_161315052.1">
    <property type="nucleotide sequence ID" value="NZ_WTUW01000002.1"/>
</dbReference>
<feature type="binding site" evidence="9">
    <location>
        <begin position="95"/>
        <end position="98"/>
    </location>
    <ligand>
        <name>5-phospho-alpha-D-ribose 1-diphosphate</name>
        <dbReference type="ChEBI" id="CHEBI:58017"/>
    </ligand>
</feature>
<dbReference type="EC" id="2.4.2.18" evidence="9"/>
<evidence type="ECO:0000256" key="5">
    <source>
        <dbReference type="ARBA" id="ARBA00022822"/>
    </source>
</evidence>
<dbReference type="InterPro" id="IPR036320">
    <property type="entry name" value="Glycosyl_Trfase_fam3_N_dom_sf"/>
</dbReference>
<dbReference type="PANTHER" id="PTHR43285">
    <property type="entry name" value="ANTHRANILATE PHOSPHORIBOSYLTRANSFERASE"/>
    <property type="match status" value="1"/>
</dbReference>
<comment type="cofactor">
    <cofactor evidence="9">
        <name>Mg(2+)</name>
        <dbReference type="ChEBI" id="CHEBI:18420"/>
    </cofactor>
    <text evidence="9">Binds 2 magnesium ions per monomer.</text>
</comment>
<comment type="pathway">
    <text evidence="1 9">Amino-acid biosynthesis; L-tryptophan biosynthesis; L-tryptophan from chorismate: step 2/5.</text>
</comment>
<dbReference type="InterPro" id="IPR005940">
    <property type="entry name" value="Anthranilate_Pribosyl_Tfrase"/>
</dbReference>
<evidence type="ECO:0000256" key="9">
    <source>
        <dbReference type="HAMAP-Rule" id="MF_00211"/>
    </source>
</evidence>
<dbReference type="AlphaFoldDB" id="A0A6L8W7V5"/>
<dbReference type="InterPro" id="IPR000312">
    <property type="entry name" value="Glycosyl_Trfase_fam3"/>
</dbReference>
<accession>A0A6L8W7V5</accession>
<dbReference type="Gene3D" id="3.40.1030.10">
    <property type="entry name" value="Nucleoside phosphorylase/phosphoribosyltransferase catalytic domain"/>
    <property type="match status" value="1"/>
</dbReference>
<name>A0A6L8W7V5_9PROT</name>
<feature type="binding site" evidence="9">
    <location>
        <position position="116"/>
    </location>
    <ligand>
        <name>anthranilate</name>
        <dbReference type="ChEBI" id="CHEBI:16567"/>
        <label>1</label>
    </ligand>
</feature>
<feature type="binding site" evidence="9">
    <location>
        <position position="93"/>
    </location>
    <ligand>
        <name>5-phospho-alpha-D-ribose 1-diphosphate</name>
        <dbReference type="ChEBI" id="CHEBI:58017"/>
    </ligand>
</feature>
<reference evidence="12 13" key="1">
    <citation type="submission" date="2019-12" db="EMBL/GenBank/DDBJ databases">
        <title>Snethiella sp. nov. sp. isolated from sea sand.</title>
        <authorList>
            <person name="Kim J."/>
            <person name="Jeong S.E."/>
            <person name="Jung H.S."/>
            <person name="Jeon C.O."/>
        </authorList>
    </citation>
    <scope>NUCLEOTIDE SEQUENCE [LARGE SCALE GENOMIC DNA]</scope>
    <source>
        <strain evidence="12 13">DP05</strain>
    </source>
</reference>
<feature type="binding site" evidence="9">
    <location>
        <position position="85"/>
    </location>
    <ligand>
        <name>anthranilate</name>
        <dbReference type="ChEBI" id="CHEBI:16567"/>
        <label>1</label>
    </ligand>
</feature>
<evidence type="ECO:0000259" key="10">
    <source>
        <dbReference type="Pfam" id="PF00591"/>
    </source>
</evidence>
<feature type="binding site" evidence="9">
    <location>
        <position position="171"/>
    </location>
    <ligand>
        <name>anthranilate</name>
        <dbReference type="ChEBI" id="CHEBI:16567"/>
        <label>2</label>
    </ligand>
</feature>
<feature type="binding site" evidence="9">
    <location>
        <position position="97"/>
    </location>
    <ligand>
        <name>Mg(2+)</name>
        <dbReference type="ChEBI" id="CHEBI:18420"/>
        <label>1</label>
    </ligand>
</feature>
<evidence type="ECO:0000259" key="11">
    <source>
        <dbReference type="Pfam" id="PF02885"/>
    </source>
</evidence>
<evidence type="ECO:0000256" key="2">
    <source>
        <dbReference type="ARBA" id="ARBA00022605"/>
    </source>
</evidence>
<dbReference type="PANTHER" id="PTHR43285:SF2">
    <property type="entry name" value="ANTHRANILATE PHOSPHORIBOSYLTRANSFERASE"/>
    <property type="match status" value="1"/>
</dbReference>
<dbReference type="GO" id="GO:0004048">
    <property type="term" value="F:anthranilate phosphoribosyltransferase activity"/>
    <property type="evidence" value="ECO:0007669"/>
    <property type="project" value="UniProtKB-UniRule"/>
</dbReference>
<dbReference type="Gene3D" id="1.20.970.10">
    <property type="entry name" value="Transferase, Pyrimidine Nucleoside Phosphorylase, Chain C"/>
    <property type="match status" value="1"/>
</dbReference>
<comment type="function">
    <text evidence="9">Catalyzes the transfer of the phosphoribosyl group of 5-phosphorylribose-1-pyrophosphate (PRPP) to anthranilate to yield N-(5'-phosphoribosyl)-anthranilate (PRA).</text>
</comment>
<dbReference type="Proteomes" id="UP000476030">
    <property type="component" value="Unassembled WGS sequence"/>
</dbReference>
<dbReference type="GO" id="GO:0000162">
    <property type="term" value="P:L-tryptophan biosynthetic process"/>
    <property type="evidence" value="ECO:0007669"/>
    <property type="project" value="UniProtKB-UniRule"/>
</dbReference>
<comment type="similarity">
    <text evidence="9">Belongs to the anthranilate phosphoribosyltransferase family.</text>
</comment>
<feature type="binding site" evidence="9">
    <location>
        <position position="231"/>
    </location>
    <ligand>
        <name>Mg(2+)</name>
        <dbReference type="ChEBI" id="CHEBI:18420"/>
        <label>1</label>
    </ligand>
</feature>
<evidence type="ECO:0000256" key="7">
    <source>
        <dbReference type="ARBA" id="ARBA00052328"/>
    </source>
</evidence>
<organism evidence="12 13">
    <name type="scientific">Sneathiella litorea</name>
    <dbReference type="NCBI Taxonomy" id="2606216"/>
    <lineage>
        <taxon>Bacteria</taxon>
        <taxon>Pseudomonadati</taxon>
        <taxon>Pseudomonadota</taxon>
        <taxon>Alphaproteobacteria</taxon>
        <taxon>Sneathiellales</taxon>
        <taxon>Sneathiellaceae</taxon>
        <taxon>Sneathiella</taxon>
    </lineage>
</organism>
<comment type="similarity">
    <text evidence="8">In the C-terminal section; belongs to the anthranilate phosphoribosyltransferase family.</text>
</comment>
<dbReference type="GO" id="GO:0000287">
    <property type="term" value="F:magnesium ion binding"/>
    <property type="evidence" value="ECO:0007669"/>
    <property type="project" value="UniProtKB-UniRule"/>
</dbReference>
<dbReference type="Pfam" id="PF00591">
    <property type="entry name" value="Glycos_transf_3"/>
    <property type="match status" value="1"/>
</dbReference>